<dbReference type="EMBL" id="NAAD01000037">
    <property type="protein sequence ID" value="ORJ53668.1"/>
    <property type="molecule type" value="Genomic_DNA"/>
</dbReference>
<accession>A0A1X0XLE6</accession>
<protein>
    <recommendedName>
        <fullName evidence="2">Lcl C-terminal domain-containing protein</fullName>
    </recommendedName>
</protein>
<evidence type="ECO:0000313" key="3">
    <source>
        <dbReference type="EMBL" id="ORJ53668.1"/>
    </source>
</evidence>
<dbReference type="PANTHER" id="PTHR35812:SF1">
    <property type="entry name" value="LIPOPROTEIN"/>
    <property type="match status" value="1"/>
</dbReference>
<keyword evidence="1" id="KW-0732">Signal</keyword>
<dbReference type="PROSITE" id="PS51257">
    <property type="entry name" value="PROKAR_LIPOPROTEIN"/>
    <property type="match status" value="1"/>
</dbReference>
<dbReference type="InterPro" id="IPR011460">
    <property type="entry name" value="Lcl_C"/>
</dbReference>
<dbReference type="Proteomes" id="UP000193136">
    <property type="component" value="Unassembled WGS sequence"/>
</dbReference>
<feature type="domain" description="Lcl C-terminal" evidence="2">
    <location>
        <begin position="114"/>
        <end position="261"/>
    </location>
</feature>
<organism evidence="3 4">
    <name type="scientific">Geothermobacter hydrogeniphilus</name>
    <dbReference type="NCBI Taxonomy" id="1969733"/>
    <lineage>
        <taxon>Bacteria</taxon>
        <taxon>Pseudomonadati</taxon>
        <taxon>Thermodesulfobacteriota</taxon>
        <taxon>Desulfuromonadia</taxon>
        <taxon>Desulfuromonadales</taxon>
        <taxon>Geothermobacteraceae</taxon>
        <taxon>Geothermobacter</taxon>
    </lineage>
</organism>
<evidence type="ECO:0000256" key="1">
    <source>
        <dbReference type="SAM" id="SignalP"/>
    </source>
</evidence>
<keyword evidence="4" id="KW-1185">Reference proteome</keyword>
<evidence type="ECO:0000259" key="2">
    <source>
        <dbReference type="Pfam" id="PF07603"/>
    </source>
</evidence>
<feature type="signal peptide" evidence="1">
    <location>
        <begin position="1"/>
        <end position="23"/>
    </location>
</feature>
<comment type="caution">
    <text evidence="3">The sequence shown here is derived from an EMBL/GenBank/DDBJ whole genome shotgun (WGS) entry which is preliminary data.</text>
</comment>
<proteinExistence type="predicted"/>
<name>A0A1X0XLE6_9BACT</name>
<dbReference type="PANTHER" id="PTHR35812">
    <property type="entry name" value="LIPOPROTEIN"/>
    <property type="match status" value="1"/>
</dbReference>
<dbReference type="AlphaFoldDB" id="A0A1X0XLE6"/>
<dbReference type="Pfam" id="PF07603">
    <property type="entry name" value="Lcl_C"/>
    <property type="match status" value="1"/>
</dbReference>
<dbReference type="RefSeq" id="WP_085011877.1">
    <property type="nucleotide sequence ID" value="NZ_NAAD01000037.1"/>
</dbReference>
<dbReference type="OrthoDB" id="9793251at2"/>
<gene>
    <name evidence="3" type="ORF">B5V00_16335</name>
</gene>
<evidence type="ECO:0000313" key="4">
    <source>
        <dbReference type="Proteomes" id="UP000193136"/>
    </source>
</evidence>
<sequence>MRFSLYFLACLLLFLAGCGGSGGDSTPVTQQPVTRKLNDTGIVLFADSTSNSLTSEPAGFEGQDASYGRDAQAAAGTLTKIGGGRAGFDFTKLGSDGAPLADQSADYATSPWDCVRDNVTGLTWEVKANDGGLRDLYNLYTWYNTDPATNGGSAGDQNGGRCNGGIDCDTRAFVTAVNAVGLCGYNDWRLPQMEELRSVVDYSVAGSLIIDTAYFPNATQNLFWSASPVAGVTDNAWGVNFYYGYGVIDYKSGYGGVRLVRGGQ</sequence>
<dbReference type="STRING" id="1969733.B5V00_16335"/>
<reference evidence="3 4" key="1">
    <citation type="submission" date="2017-03" db="EMBL/GenBank/DDBJ databases">
        <title>Genome sequence of Geothermobacter sp. EPR-M, Deep-Sea Iron Reducer.</title>
        <authorList>
            <person name="Tully B."/>
            <person name="Savalia P."/>
            <person name="Abuyen K."/>
            <person name="Baughan C."/>
            <person name="Romero E."/>
            <person name="Ronkowski C."/>
            <person name="Torres B."/>
            <person name="Tremblay J."/>
            <person name="Trujillo A."/>
            <person name="Tyler M."/>
            <person name="Perez-Rodriguez I."/>
            <person name="Amend J."/>
        </authorList>
    </citation>
    <scope>NUCLEOTIDE SEQUENCE [LARGE SCALE GENOMIC DNA]</scope>
    <source>
        <strain evidence="3 4">EPR-M</strain>
    </source>
</reference>
<feature type="chain" id="PRO_5012620006" description="Lcl C-terminal domain-containing protein" evidence="1">
    <location>
        <begin position="24"/>
        <end position="264"/>
    </location>
</feature>